<gene>
    <name evidence="1" type="ORF">M9H77_27773</name>
</gene>
<dbReference type="Proteomes" id="UP001060085">
    <property type="component" value="Linkage Group LG06"/>
</dbReference>
<name>A0ACC0AF44_CATRO</name>
<evidence type="ECO:0000313" key="1">
    <source>
        <dbReference type="EMBL" id="KAI5658980.1"/>
    </source>
</evidence>
<organism evidence="1 2">
    <name type="scientific">Catharanthus roseus</name>
    <name type="common">Madagascar periwinkle</name>
    <name type="synonym">Vinca rosea</name>
    <dbReference type="NCBI Taxonomy" id="4058"/>
    <lineage>
        <taxon>Eukaryota</taxon>
        <taxon>Viridiplantae</taxon>
        <taxon>Streptophyta</taxon>
        <taxon>Embryophyta</taxon>
        <taxon>Tracheophyta</taxon>
        <taxon>Spermatophyta</taxon>
        <taxon>Magnoliopsida</taxon>
        <taxon>eudicotyledons</taxon>
        <taxon>Gunneridae</taxon>
        <taxon>Pentapetalae</taxon>
        <taxon>asterids</taxon>
        <taxon>lamiids</taxon>
        <taxon>Gentianales</taxon>
        <taxon>Apocynaceae</taxon>
        <taxon>Rauvolfioideae</taxon>
        <taxon>Vinceae</taxon>
        <taxon>Catharanthinae</taxon>
        <taxon>Catharanthus</taxon>
    </lineage>
</organism>
<dbReference type="EMBL" id="CM044706">
    <property type="protein sequence ID" value="KAI5658980.1"/>
    <property type="molecule type" value="Genomic_DNA"/>
</dbReference>
<evidence type="ECO:0000313" key="2">
    <source>
        <dbReference type="Proteomes" id="UP001060085"/>
    </source>
</evidence>
<reference evidence="2" key="1">
    <citation type="journal article" date="2023" name="Nat. Plants">
        <title>Single-cell RNA sequencing provides a high-resolution roadmap for understanding the multicellular compartmentation of specialized metabolism.</title>
        <authorList>
            <person name="Sun S."/>
            <person name="Shen X."/>
            <person name="Li Y."/>
            <person name="Li Y."/>
            <person name="Wang S."/>
            <person name="Li R."/>
            <person name="Zhang H."/>
            <person name="Shen G."/>
            <person name="Guo B."/>
            <person name="Wei J."/>
            <person name="Xu J."/>
            <person name="St-Pierre B."/>
            <person name="Chen S."/>
            <person name="Sun C."/>
        </authorList>
    </citation>
    <scope>NUCLEOTIDE SEQUENCE [LARGE SCALE GENOMIC DNA]</scope>
</reference>
<keyword evidence="2" id="KW-1185">Reference proteome</keyword>
<protein>
    <submittedName>
        <fullName evidence="1">Uncharacterized protein</fullName>
    </submittedName>
</protein>
<proteinExistence type="predicted"/>
<comment type="caution">
    <text evidence="1">The sequence shown here is derived from an EMBL/GenBank/DDBJ whole genome shotgun (WGS) entry which is preliminary data.</text>
</comment>
<sequence length="109" mass="12239">MMKINCRVTGCYQVVQVIHKHNHSLCNPSKTHLFRSHRNLSSVQAAEADMARSVGITPKTTIDFMSKQVGGRENLGFISQDYKNYVCSKCTKEMKAGDTGGILEYLQKK</sequence>
<accession>A0ACC0AF44</accession>